<feature type="coiled-coil region" evidence="1">
    <location>
        <begin position="173"/>
        <end position="232"/>
    </location>
</feature>
<dbReference type="SUPFAM" id="SSF52047">
    <property type="entry name" value="RNI-like"/>
    <property type="match status" value="1"/>
</dbReference>
<dbReference type="InterPro" id="IPR032675">
    <property type="entry name" value="LRR_dom_sf"/>
</dbReference>
<dbReference type="AlphaFoldDB" id="K0RFI4"/>
<proteinExistence type="predicted"/>
<evidence type="ECO:0000313" key="4">
    <source>
        <dbReference type="Proteomes" id="UP000266841"/>
    </source>
</evidence>
<protein>
    <submittedName>
        <fullName evidence="3">Uncharacterized protein</fullName>
    </submittedName>
</protein>
<dbReference type="SMART" id="SM00368">
    <property type="entry name" value="LRR_RI"/>
    <property type="match status" value="2"/>
</dbReference>
<keyword evidence="1" id="KW-0175">Coiled coil</keyword>
<organism evidence="3 4">
    <name type="scientific">Thalassiosira oceanica</name>
    <name type="common">Marine diatom</name>
    <dbReference type="NCBI Taxonomy" id="159749"/>
    <lineage>
        <taxon>Eukaryota</taxon>
        <taxon>Sar</taxon>
        <taxon>Stramenopiles</taxon>
        <taxon>Ochrophyta</taxon>
        <taxon>Bacillariophyta</taxon>
        <taxon>Coscinodiscophyceae</taxon>
        <taxon>Thalassiosirophycidae</taxon>
        <taxon>Thalassiosirales</taxon>
        <taxon>Thalassiosiraceae</taxon>
        <taxon>Thalassiosira</taxon>
    </lineage>
</organism>
<dbReference type="InterPro" id="IPR051279">
    <property type="entry name" value="PP1-Reg/Actin-Interact_Protein"/>
</dbReference>
<gene>
    <name evidence="3" type="ORF">THAOC_28215</name>
</gene>
<comment type="caution">
    <text evidence="3">The sequence shown here is derived from an EMBL/GenBank/DDBJ whole genome shotgun (WGS) entry which is preliminary data.</text>
</comment>
<dbReference type="Proteomes" id="UP000266841">
    <property type="component" value="Unassembled WGS sequence"/>
</dbReference>
<dbReference type="OrthoDB" id="120976at2759"/>
<dbReference type="PANTHER" id="PTHR24112">
    <property type="entry name" value="LEUCINE-RICH REPEAT, ISOFORM F-RELATED"/>
    <property type="match status" value="1"/>
</dbReference>
<accession>K0RFI4</accession>
<feature type="non-terminal residue" evidence="3">
    <location>
        <position position="533"/>
    </location>
</feature>
<name>K0RFI4_THAOC</name>
<feature type="region of interest" description="Disordered" evidence="2">
    <location>
        <begin position="135"/>
        <end position="172"/>
    </location>
</feature>
<keyword evidence="4" id="KW-1185">Reference proteome</keyword>
<feature type="compositionally biased region" description="Basic residues" evidence="2">
    <location>
        <begin position="1"/>
        <end position="18"/>
    </location>
</feature>
<evidence type="ECO:0000256" key="1">
    <source>
        <dbReference type="SAM" id="Coils"/>
    </source>
</evidence>
<reference evidence="3 4" key="1">
    <citation type="journal article" date="2012" name="Genome Biol.">
        <title>Genome and low-iron response of an oceanic diatom adapted to chronic iron limitation.</title>
        <authorList>
            <person name="Lommer M."/>
            <person name="Specht M."/>
            <person name="Roy A.S."/>
            <person name="Kraemer L."/>
            <person name="Andreson R."/>
            <person name="Gutowska M.A."/>
            <person name="Wolf J."/>
            <person name="Bergner S.V."/>
            <person name="Schilhabel M.B."/>
            <person name="Klostermeier U.C."/>
            <person name="Beiko R.G."/>
            <person name="Rosenstiel P."/>
            <person name="Hippler M."/>
            <person name="Laroche J."/>
        </authorList>
    </citation>
    <scope>NUCLEOTIDE SEQUENCE [LARGE SCALE GENOMIC DNA]</scope>
    <source>
        <strain evidence="3 4">CCMP1005</strain>
    </source>
</reference>
<sequence length="533" mass="58309">MCRRTLRLQVRRPARRRVSSPPACGAVDEGRTEQADEGEDERGPQEGGEAASSGRGGRRSAQLVQPIQPSASWRVVDQADELEGAVAYPHALTIFGFVPARVLAGGRVRRRPAPALNPLEGKDRDHLDVGLARQREGAKVSGGMDESRQCARKGNDAVARTPAEEGRSPELTDAAAATKIAELQEELEALKQSHNLVVGELNDKVKELEAEVDALQAENETQKCEMKGLNSALQWAYAIERIPRQHWLENGNDEEYADAMENLLSSMKESIKDLRMGTVSNDNGESIEIDFDLQDEDENYIRADHDESLMPYWKELAAALRHWSEYHADGKCLKVCIYSIELPKSVLDILRPAFEQSRIENVFFEDNGHAGDLADFANKVLQANHFITGVGFGDIKFAQEDVKTVCGAIESRNAGSQPIKGLALRTCFDGGINTCTLKMILGTVTTAGAMTGLGLFGNQMSSREAAVIASILTSNPCLSQLDIDGNRFGDTDAAELADALSSNTHLRHISIENNGIEENGRLAFLRAILTFRV</sequence>
<feature type="region of interest" description="Disordered" evidence="2">
    <location>
        <begin position="1"/>
        <end position="66"/>
    </location>
</feature>
<dbReference type="Gene3D" id="3.80.10.10">
    <property type="entry name" value="Ribonuclease Inhibitor"/>
    <property type="match status" value="1"/>
</dbReference>
<feature type="compositionally biased region" description="Basic and acidic residues" evidence="2">
    <location>
        <begin position="145"/>
        <end position="155"/>
    </location>
</feature>
<evidence type="ECO:0000313" key="3">
    <source>
        <dbReference type="EMBL" id="EJK52498.1"/>
    </source>
</evidence>
<evidence type="ECO:0000256" key="2">
    <source>
        <dbReference type="SAM" id="MobiDB-lite"/>
    </source>
</evidence>
<dbReference type="EMBL" id="AGNL01039695">
    <property type="protein sequence ID" value="EJK52498.1"/>
    <property type="molecule type" value="Genomic_DNA"/>
</dbReference>